<keyword evidence="3" id="KW-1185">Reference proteome</keyword>
<proteinExistence type="predicted"/>
<gene>
    <name evidence="2" type="ORF">CSW64_12835</name>
</gene>
<dbReference type="Proteomes" id="UP000228945">
    <property type="component" value="Chromosome"/>
</dbReference>
<accession>A0A2D2AYZ6</accession>
<name>A0A2D2AYZ6_9CAUL</name>
<dbReference type="OrthoDB" id="8724542at2"/>
<dbReference type="PROSITE" id="PS51257">
    <property type="entry name" value="PROKAR_LIPOPROTEIN"/>
    <property type="match status" value="1"/>
</dbReference>
<evidence type="ECO:0000313" key="3">
    <source>
        <dbReference type="Proteomes" id="UP000228945"/>
    </source>
</evidence>
<sequence length="110" mass="11915">MKKLLAMAAMVGLAGCIPVEKPSAPTMEAAPPRAERPAEPAPQLPPPDSCKSADFAYLVGKNRSEIPVPTDPSKRRVTCTTCPMTMDYRPDRLNILYDNETGIVKEVKCG</sequence>
<dbReference type="RefSeq" id="WP_099622490.1">
    <property type="nucleotide sequence ID" value="NZ_CP024201.1"/>
</dbReference>
<evidence type="ECO:0000313" key="2">
    <source>
        <dbReference type="EMBL" id="ATQ43239.1"/>
    </source>
</evidence>
<evidence type="ECO:0000256" key="1">
    <source>
        <dbReference type="SAM" id="MobiDB-lite"/>
    </source>
</evidence>
<dbReference type="Gene3D" id="3.30.10.10">
    <property type="entry name" value="Trypsin Inhibitor V, subunit A"/>
    <property type="match status" value="1"/>
</dbReference>
<reference evidence="2 3" key="1">
    <citation type="submission" date="2017-10" db="EMBL/GenBank/DDBJ databases">
        <title>Genome sequence of Caulobacter mirabilis FWC38.</title>
        <authorList>
            <person name="Fiebig A."/>
            <person name="Crosson S."/>
        </authorList>
    </citation>
    <scope>NUCLEOTIDE SEQUENCE [LARGE SCALE GENOMIC DNA]</scope>
    <source>
        <strain evidence="2 3">FWC 38</strain>
    </source>
</reference>
<dbReference type="KEGG" id="cmb:CSW64_12835"/>
<organism evidence="2 3">
    <name type="scientific">Caulobacter mirabilis</name>
    <dbReference type="NCBI Taxonomy" id="69666"/>
    <lineage>
        <taxon>Bacteria</taxon>
        <taxon>Pseudomonadati</taxon>
        <taxon>Pseudomonadota</taxon>
        <taxon>Alphaproteobacteria</taxon>
        <taxon>Caulobacterales</taxon>
        <taxon>Caulobacteraceae</taxon>
        <taxon>Caulobacter</taxon>
    </lineage>
</organism>
<dbReference type="EMBL" id="CP024201">
    <property type="protein sequence ID" value="ATQ43239.1"/>
    <property type="molecule type" value="Genomic_DNA"/>
</dbReference>
<protein>
    <submittedName>
        <fullName evidence="2">Peptidase inhibitor I78</fullName>
    </submittedName>
</protein>
<dbReference type="AlphaFoldDB" id="A0A2D2AYZ6"/>
<feature type="region of interest" description="Disordered" evidence="1">
    <location>
        <begin position="19"/>
        <end position="47"/>
    </location>
</feature>